<dbReference type="PANTHER" id="PTHR31692">
    <property type="entry name" value="EXPANSIN-B3"/>
    <property type="match status" value="1"/>
</dbReference>
<keyword evidence="5" id="KW-1185">Reference proteome</keyword>
<dbReference type="GO" id="GO:0005576">
    <property type="term" value="C:extracellular region"/>
    <property type="evidence" value="ECO:0007669"/>
    <property type="project" value="InterPro"/>
</dbReference>
<dbReference type="EMBL" id="AUSU01000159">
    <property type="protein sequence ID" value="EPS74160.1"/>
    <property type="molecule type" value="Genomic_DNA"/>
</dbReference>
<dbReference type="InterPro" id="IPR007112">
    <property type="entry name" value="Expansin/allergen_DPBB_dom"/>
</dbReference>
<dbReference type="InterPro" id="IPR036749">
    <property type="entry name" value="Expansin_CBD_sf"/>
</dbReference>
<dbReference type="Pfam" id="PF03330">
    <property type="entry name" value="DPBB_1"/>
    <property type="match status" value="1"/>
</dbReference>
<accession>S8D419</accession>
<name>S8D419_9LAMI</name>
<comment type="similarity">
    <text evidence="1">Belongs to the expansin family.</text>
</comment>
<evidence type="ECO:0000259" key="3">
    <source>
        <dbReference type="PROSITE" id="PS50843"/>
    </source>
</evidence>
<feature type="non-terminal residue" evidence="4">
    <location>
        <position position="192"/>
    </location>
</feature>
<gene>
    <name evidence="4" type="ORF">M569_00601</name>
</gene>
<dbReference type="SUPFAM" id="SSF50685">
    <property type="entry name" value="Barwin-like endoglucanases"/>
    <property type="match status" value="1"/>
</dbReference>
<dbReference type="Gene3D" id="2.60.40.760">
    <property type="entry name" value="Expansin, cellulose-binding-like domain"/>
    <property type="match status" value="1"/>
</dbReference>
<dbReference type="SUPFAM" id="SSF49590">
    <property type="entry name" value="PHL pollen allergen"/>
    <property type="match status" value="1"/>
</dbReference>
<dbReference type="PROSITE" id="PS50842">
    <property type="entry name" value="EXPANSIN_EG45"/>
    <property type="match status" value="1"/>
</dbReference>
<organism evidence="4 5">
    <name type="scientific">Genlisea aurea</name>
    <dbReference type="NCBI Taxonomy" id="192259"/>
    <lineage>
        <taxon>Eukaryota</taxon>
        <taxon>Viridiplantae</taxon>
        <taxon>Streptophyta</taxon>
        <taxon>Embryophyta</taxon>
        <taxon>Tracheophyta</taxon>
        <taxon>Spermatophyta</taxon>
        <taxon>Magnoliopsida</taxon>
        <taxon>eudicotyledons</taxon>
        <taxon>Gunneridae</taxon>
        <taxon>Pentapetalae</taxon>
        <taxon>asterids</taxon>
        <taxon>lamiids</taxon>
        <taxon>Lamiales</taxon>
        <taxon>Lentibulariaceae</taxon>
        <taxon>Genlisea</taxon>
    </lineage>
</organism>
<dbReference type="PRINTS" id="PR01225">
    <property type="entry name" value="EXPANSNFAMLY"/>
</dbReference>
<evidence type="ECO:0000256" key="1">
    <source>
        <dbReference type="RuleBase" id="RU003460"/>
    </source>
</evidence>
<protein>
    <recommendedName>
        <fullName evidence="6">Expansin-like EG45 domain-containing protein</fullName>
    </recommendedName>
</protein>
<reference evidence="4 5" key="1">
    <citation type="journal article" date="2013" name="BMC Genomics">
        <title>The miniature genome of a carnivorous plant Genlisea aurea contains a low number of genes and short non-coding sequences.</title>
        <authorList>
            <person name="Leushkin E.V."/>
            <person name="Sutormin R.A."/>
            <person name="Nabieva E.R."/>
            <person name="Penin A.A."/>
            <person name="Kondrashov A.S."/>
            <person name="Logacheva M.D."/>
        </authorList>
    </citation>
    <scope>NUCLEOTIDE SEQUENCE [LARGE SCALE GENOMIC DNA]</scope>
</reference>
<dbReference type="PROSITE" id="PS50843">
    <property type="entry name" value="EXPANSIN_CBD"/>
    <property type="match status" value="1"/>
</dbReference>
<dbReference type="OrthoDB" id="5823761at2759"/>
<dbReference type="InterPro" id="IPR007117">
    <property type="entry name" value="Expansin_CBD"/>
</dbReference>
<dbReference type="InterPro" id="IPR007118">
    <property type="entry name" value="Expan_Lol_pI"/>
</dbReference>
<dbReference type="AlphaFoldDB" id="S8D419"/>
<feature type="domain" description="Expansin-like EG45" evidence="2">
    <location>
        <begin position="20"/>
        <end position="126"/>
    </location>
</feature>
<dbReference type="GO" id="GO:0009653">
    <property type="term" value="P:anatomical structure morphogenesis"/>
    <property type="evidence" value="ECO:0007669"/>
    <property type="project" value="UniProtKB-ARBA"/>
</dbReference>
<dbReference type="InterPro" id="IPR009009">
    <property type="entry name" value="RlpA-like_DPBB"/>
</dbReference>
<evidence type="ECO:0000313" key="5">
    <source>
        <dbReference type="Proteomes" id="UP000015453"/>
    </source>
</evidence>
<dbReference type="Proteomes" id="UP000015453">
    <property type="component" value="Unassembled WGS sequence"/>
</dbReference>
<dbReference type="Gene3D" id="2.40.40.10">
    <property type="entry name" value="RlpA-like domain"/>
    <property type="match status" value="1"/>
</dbReference>
<evidence type="ECO:0008006" key="6">
    <source>
        <dbReference type="Google" id="ProtNLM"/>
    </source>
</evidence>
<feature type="domain" description="Expansin-like CBD" evidence="3">
    <location>
        <begin position="139"/>
        <end position="192"/>
    </location>
</feature>
<sequence length="192" mass="21180">DFISSRATYFKSPHGLGNARGACGYGDHGRTIYGGSVAAVSKLYRDGIGCGACYQVRCKIPGICSEDGDTVVAVDYGQGGDKGTDFILSERAFSRLAASPDDAHELFAQGVVDVEFRRVPCRYGSNLLLAIREQSRRPGYLALLPIYQPDNYDIVGIDYYQDKEEEWKHMRKPYGAVWDVENPPPGDLMVKI</sequence>
<dbReference type="InterPro" id="IPR036908">
    <property type="entry name" value="RlpA-like_sf"/>
</dbReference>
<evidence type="ECO:0000259" key="2">
    <source>
        <dbReference type="PROSITE" id="PS50842"/>
    </source>
</evidence>
<dbReference type="PANTHER" id="PTHR31692:SF2">
    <property type="entry name" value="EXPANSIN-LIKE B1"/>
    <property type="match status" value="1"/>
</dbReference>
<comment type="caution">
    <text evidence="4">The sequence shown here is derived from an EMBL/GenBank/DDBJ whole genome shotgun (WGS) entry which is preliminary data.</text>
</comment>
<dbReference type="Pfam" id="PF01357">
    <property type="entry name" value="Expansin_C"/>
    <property type="match status" value="1"/>
</dbReference>
<evidence type="ECO:0000313" key="4">
    <source>
        <dbReference type="EMBL" id="EPS74160.1"/>
    </source>
</evidence>
<feature type="non-terminal residue" evidence="4">
    <location>
        <position position="1"/>
    </location>
</feature>
<proteinExistence type="inferred from homology"/>